<organism evidence="11 12">
    <name type="scientific">Roseovarius nubinhibens</name>
    <dbReference type="NCBI Taxonomy" id="314263"/>
    <lineage>
        <taxon>Bacteria</taxon>
        <taxon>Pseudomonadati</taxon>
        <taxon>Pseudomonadota</taxon>
        <taxon>Alphaproteobacteria</taxon>
        <taxon>Rhodobacterales</taxon>
        <taxon>Roseobacteraceae</taxon>
        <taxon>Roseovarius</taxon>
    </lineage>
</organism>
<evidence type="ECO:0000256" key="5">
    <source>
        <dbReference type="ARBA" id="ARBA00022692"/>
    </source>
</evidence>
<proteinExistence type="inferred from homology"/>
<protein>
    <recommendedName>
        <fullName evidence="9">TRAP transporter small permease protein</fullName>
    </recommendedName>
</protein>
<dbReference type="InterPro" id="IPR007387">
    <property type="entry name" value="TRAP_DctQ"/>
</dbReference>
<evidence type="ECO:0000313" key="11">
    <source>
        <dbReference type="EMBL" id="HAR52620.1"/>
    </source>
</evidence>
<feature type="domain" description="Tripartite ATP-independent periplasmic transporters DctQ component" evidence="10">
    <location>
        <begin position="31"/>
        <end position="161"/>
    </location>
</feature>
<name>A0A348WDK8_9RHOB</name>
<evidence type="ECO:0000256" key="7">
    <source>
        <dbReference type="ARBA" id="ARBA00023136"/>
    </source>
</evidence>
<evidence type="ECO:0000256" key="6">
    <source>
        <dbReference type="ARBA" id="ARBA00022989"/>
    </source>
</evidence>
<feature type="transmembrane region" description="Helical" evidence="9">
    <location>
        <begin position="54"/>
        <end position="72"/>
    </location>
</feature>
<accession>A0A348WDK8</accession>
<evidence type="ECO:0000256" key="2">
    <source>
        <dbReference type="ARBA" id="ARBA00022448"/>
    </source>
</evidence>
<dbReference type="GO" id="GO:0022857">
    <property type="term" value="F:transmembrane transporter activity"/>
    <property type="evidence" value="ECO:0007669"/>
    <property type="project" value="UniProtKB-UniRule"/>
</dbReference>
<keyword evidence="2 9" id="KW-0813">Transport</keyword>
<keyword evidence="6 9" id="KW-1133">Transmembrane helix</keyword>
<keyword evidence="5 9" id="KW-0812">Transmembrane</keyword>
<sequence>MTGGQMRRVSALFDHIYRFGAYVAGAALVLLCALVLYSIVARMFGLYSGGASDVAGYVMATATFLALAHTFRSDGHIRVQLLIQRAIGATRRGLEILCLAIMTGLSFFLAWYMARLAYDSYDFGERSEGADAILLWIPQTPVAFGAWLLAIAVAHTLLQAIFDYASVDPDKMANEGPNEI</sequence>
<dbReference type="PANTHER" id="PTHR35011">
    <property type="entry name" value="2,3-DIKETO-L-GULONATE TRAP TRANSPORTER SMALL PERMEASE PROTEIN YIAM"/>
    <property type="match status" value="1"/>
</dbReference>
<feature type="transmembrane region" description="Helical" evidence="9">
    <location>
        <begin position="93"/>
        <end position="114"/>
    </location>
</feature>
<comment type="subunit">
    <text evidence="9">The complex comprises the extracytoplasmic solute receptor protein and the two transmembrane proteins.</text>
</comment>
<evidence type="ECO:0000256" key="9">
    <source>
        <dbReference type="RuleBase" id="RU369079"/>
    </source>
</evidence>
<dbReference type="GO" id="GO:0015740">
    <property type="term" value="P:C4-dicarboxylate transport"/>
    <property type="evidence" value="ECO:0007669"/>
    <property type="project" value="TreeGrafter"/>
</dbReference>
<feature type="transmembrane region" description="Helical" evidence="9">
    <location>
        <begin position="144"/>
        <end position="162"/>
    </location>
</feature>
<dbReference type="GO" id="GO:0005886">
    <property type="term" value="C:plasma membrane"/>
    <property type="evidence" value="ECO:0007669"/>
    <property type="project" value="UniProtKB-SubCell"/>
</dbReference>
<reference evidence="11 12" key="1">
    <citation type="journal article" date="2018" name="Nat. Biotechnol.">
        <title>A standardized bacterial taxonomy based on genome phylogeny substantially revises the tree of life.</title>
        <authorList>
            <person name="Parks D.H."/>
            <person name="Chuvochina M."/>
            <person name="Waite D.W."/>
            <person name="Rinke C."/>
            <person name="Skarshewski A."/>
            <person name="Chaumeil P.A."/>
            <person name="Hugenholtz P."/>
        </authorList>
    </citation>
    <scope>NUCLEOTIDE SEQUENCE [LARGE SCALE GENOMIC DNA]</scope>
    <source>
        <strain evidence="11">UBA9169</strain>
    </source>
</reference>
<evidence type="ECO:0000256" key="4">
    <source>
        <dbReference type="ARBA" id="ARBA00022519"/>
    </source>
</evidence>
<keyword evidence="4 9" id="KW-0997">Cell inner membrane</keyword>
<gene>
    <name evidence="11" type="ORF">DCS45_12200</name>
</gene>
<evidence type="ECO:0000256" key="8">
    <source>
        <dbReference type="ARBA" id="ARBA00038436"/>
    </source>
</evidence>
<feature type="transmembrane region" description="Helical" evidence="9">
    <location>
        <begin position="21"/>
        <end position="42"/>
    </location>
</feature>
<dbReference type="EMBL" id="DMVW01000118">
    <property type="protein sequence ID" value="HAR52620.1"/>
    <property type="molecule type" value="Genomic_DNA"/>
</dbReference>
<dbReference type="InterPro" id="IPR055348">
    <property type="entry name" value="DctQ"/>
</dbReference>
<comment type="caution">
    <text evidence="11">The sequence shown here is derived from an EMBL/GenBank/DDBJ whole genome shotgun (WGS) entry which is preliminary data.</text>
</comment>
<dbReference type="Pfam" id="PF04290">
    <property type="entry name" value="DctQ"/>
    <property type="match status" value="1"/>
</dbReference>
<comment type="function">
    <text evidence="9">Part of the tripartite ATP-independent periplasmic (TRAP) transport system.</text>
</comment>
<evidence type="ECO:0000256" key="3">
    <source>
        <dbReference type="ARBA" id="ARBA00022475"/>
    </source>
</evidence>
<keyword evidence="7 9" id="KW-0472">Membrane</keyword>
<comment type="similarity">
    <text evidence="8 9">Belongs to the TRAP transporter small permease family.</text>
</comment>
<evidence type="ECO:0000259" key="10">
    <source>
        <dbReference type="Pfam" id="PF04290"/>
    </source>
</evidence>
<dbReference type="Proteomes" id="UP000264719">
    <property type="component" value="Unassembled WGS sequence"/>
</dbReference>
<dbReference type="PANTHER" id="PTHR35011:SF10">
    <property type="entry name" value="TRAP TRANSPORTER SMALL PERMEASE PROTEIN"/>
    <property type="match status" value="1"/>
</dbReference>
<evidence type="ECO:0000313" key="12">
    <source>
        <dbReference type="Proteomes" id="UP000264719"/>
    </source>
</evidence>
<dbReference type="AlphaFoldDB" id="A0A348WDK8"/>
<comment type="subcellular location">
    <subcellularLocation>
        <location evidence="1 9">Cell inner membrane</location>
        <topology evidence="1 9">Multi-pass membrane protein</topology>
    </subcellularLocation>
</comment>
<keyword evidence="3" id="KW-1003">Cell membrane</keyword>
<evidence type="ECO:0000256" key="1">
    <source>
        <dbReference type="ARBA" id="ARBA00004429"/>
    </source>
</evidence>